<comment type="caution">
    <text evidence="3">The sequence shown here is derived from an EMBL/GenBank/DDBJ whole genome shotgun (WGS) entry which is preliminary data.</text>
</comment>
<dbReference type="Proteomes" id="UP000466794">
    <property type="component" value="Unassembled WGS sequence"/>
</dbReference>
<dbReference type="InterPro" id="IPR001387">
    <property type="entry name" value="Cro/C1-type_HTH"/>
</dbReference>
<dbReference type="AlphaFoldDB" id="A0A7K1UTG3"/>
<dbReference type="SMART" id="SM00530">
    <property type="entry name" value="HTH_XRE"/>
    <property type="match status" value="1"/>
</dbReference>
<feature type="domain" description="HTH cro/C1-type" evidence="2">
    <location>
        <begin position="49"/>
        <end position="103"/>
    </location>
</feature>
<proteinExistence type="predicted"/>
<dbReference type="GO" id="GO:0003677">
    <property type="term" value="F:DNA binding"/>
    <property type="evidence" value="ECO:0007669"/>
    <property type="project" value="InterPro"/>
</dbReference>
<dbReference type="InterPro" id="IPR041413">
    <property type="entry name" value="MLTR_LBD"/>
</dbReference>
<reference evidence="3 4" key="1">
    <citation type="submission" date="2019-12" db="EMBL/GenBank/DDBJ databases">
        <title>Nocardia sp. nov. ET3-3 isolated from soil.</title>
        <authorList>
            <person name="Kanchanasin P."/>
            <person name="Tanasupawat S."/>
            <person name="Yuki M."/>
            <person name="Kudo T."/>
        </authorList>
    </citation>
    <scope>NUCLEOTIDE SEQUENCE [LARGE SCALE GENOMIC DNA]</scope>
    <source>
        <strain evidence="3 4">ET3-3</strain>
    </source>
</reference>
<dbReference type="EMBL" id="WRPP01000002">
    <property type="protein sequence ID" value="MVU77634.1"/>
    <property type="molecule type" value="Genomic_DNA"/>
</dbReference>
<dbReference type="Pfam" id="PF13560">
    <property type="entry name" value="HTH_31"/>
    <property type="match status" value="1"/>
</dbReference>
<sequence length="285" mass="32376">MPLRWDEPWRRDRRPAGPGHREAAAVVFGAGGKSPKDDLPQPPSFGSVLRRLREERGVSRERLAFNAGVSASYVTSLEKGDRAHPTREIIEALARCLERLSELAPGERRLLFDLAGLPDTELPDMEDLRADLGRDIPRALELYEPHLAAYVDTRLNILYCNSSFAQGFPGLRENGNLLRWMLTDPAAKDALVEWDREVRIAVQWLHGFTGEHANPSWAEELLAELGRYPLFRELWSTTTARYERERPIIRLRDGAGRSMAIVGQLFRVPSTTYPGRIQIFIGLRR</sequence>
<dbReference type="InterPro" id="IPR010982">
    <property type="entry name" value="Lambda_DNA-bd_dom_sf"/>
</dbReference>
<gene>
    <name evidence="3" type="ORF">GPX89_10325</name>
</gene>
<evidence type="ECO:0000313" key="4">
    <source>
        <dbReference type="Proteomes" id="UP000466794"/>
    </source>
</evidence>
<dbReference type="PROSITE" id="PS50943">
    <property type="entry name" value="HTH_CROC1"/>
    <property type="match status" value="1"/>
</dbReference>
<keyword evidence="4" id="KW-1185">Reference proteome</keyword>
<dbReference type="Gene3D" id="1.10.260.40">
    <property type="entry name" value="lambda repressor-like DNA-binding domains"/>
    <property type="match status" value="1"/>
</dbReference>
<name>A0A7K1UTG3_9NOCA</name>
<feature type="region of interest" description="Disordered" evidence="1">
    <location>
        <begin position="1"/>
        <end position="21"/>
    </location>
</feature>
<dbReference type="Gene3D" id="3.30.450.180">
    <property type="match status" value="1"/>
</dbReference>
<feature type="compositionally biased region" description="Basic and acidic residues" evidence="1">
    <location>
        <begin position="1"/>
        <end position="10"/>
    </location>
</feature>
<accession>A0A7K1UTG3</accession>
<evidence type="ECO:0000256" key="1">
    <source>
        <dbReference type="SAM" id="MobiDB-lite"/>
    </source>
</evidence>
<evidence type="ECO:0000313" key="3">
    <source>
        <dbReference type="EMBL" id="MVU77634.1"/>
    </source>
</evidence>
<organism evidence="3 4">
    <name type="scientific">Nocardia terrae</name>
    <dbReference type="NCBI Taxonomy" id="2675851"/>
    <lineage>
        <taxon>Bacteria</taxon>
        <taxon>Bacillati</taxon>
        <taxon>Actinomycetota</taxon>
        <taxon>Actinomycetes</taxon>
        <taxon>Mycobacteriales</taxon>
        <taxon>Nocardiaceae</taxon>
        <taxon>Nocardia</taxon>
    </lineage>
</organism>
<dbReference type="Pfam" id="PF17765">
    <property type="entry name" value="MLTR_LBD"/>
    <property type="match status" value="1"/>
</dbReference>
<dbReference type="SUPFAM" id="SSF47413">
    <property type="entry name" value="lambda repressor-like DNA-binding domains"/>
    <property type="match status" value="1"/>
</dbReference>
<dbReference type="PANTHER" id="PTHR35010">
    <property type="entry name" value="BLL4672 PROTEIN-RELATED"/>
    <property type="match status" value="1"/>
</dbReference>
<protein>
    <submittedName>
        <fullName evidence="3">Helix-turn-helix domain-containing protein</fullName>
    </submittedName>
</protein>
<evidence type="ECO:0000259" key="2">
    <source>
        <dbReference type="PROSITE" id="PS50943"/>
    </source>
</evidence>
<dbReference type="CDD" id="cd00093">
    <property type="entry name" value="HTH_XRE"/>
    <property type="match status" value="1"/>
</dbReference>